<dbReference type="EMBL" id="LPXN01000112">
    <property type="protein sequence ID" value="KZD07780.1"/>
    <property type="molecule type" value="Genomic_DNA"/>
</dbReference>
<dbReference type="InterPro" id="IPR011701">
    <property type="entry name" value="MFS"/>
</dbReference>
<dbReference type="GO" id="GO:0022857">
    <property type="term" value="F:transmembrane transporter activity"/>
    <property type="evidence" value="ECO:0007669"/>
    <property type="project" value="InterPro"/>
</dbReference>
<feature type="transmembrane region" description="Helical" evidence="4">
    <location>
        <begin position="105"/>
        <end position="130"/>
    </location>
</feature>
<dbReference type="InterPro" id="IPR050327">
    <property type="entry name" value="Proton-linked_MCT"/>
</dbReference>
<feature type="transmembrane region" description="Helical" evidence="4">
    <location>
        <begin position="79"/>
        <end position="99"/>
    </location>
</feature>
<evidence type="ECO:0000256" key="3">
    <source>
        <dbReference type="ARBA" id="ARBA00023136"/>
    </source>
</evidence>
<dbReference type="RefSeq" id="WP_067556522.1">
    <property type="nucleotide sequence ID" value="NZ_LPXN01000112.1"/>
</dbReference>
<keyword evidence="3 4" id="KW-0472">Membrane</keyword>
<dbReference type="InterPro" id="IPR036259">
    <property type="entry name" value="MFS_trans_sf"/>
</dbReference>
<dbReference type="STRING" id="580166.AUP43_09625"/>
<feature type="transmembrane region" description="Helical" evidence="4">
    <location>
        <begin position="20"/>
        <end position="43"/>
    </location>
</feature>
<evidence type="ECO:0000313" key="6">
    <source>
        <dbReference type="EMBL" id="KZD07780.1"/>
    </source>
</evidence>
<feature type="transmembrane region" description="Helical" evidence="4">
    <location>
        <begin position="378"/>
        <end position="399"/>
    </location>
</feature>
<feature type="transmembrane region" description="Helical" evidence="4">
    <location>
        <begin position="313"/>
        <end position="334"/>
    </location>
</feature>
<reference evidence="6 7" key="1">
    <citation type="submission" date="2015-12" db="EMBL/GenBank/DDBJ databases">
        <title>Genome sequence of Oceanibaculum pacificum MCCC 1A02656.</title>
        <authorList>
            <person name="Lu L."/>
            <person name="Lai Q."/>
            <person name="Shao Z."/>
            <person name="Qian P."/>
        </authorList>
    </citation>
    <scope>NUCLEOTIDE SEQUENCE [LARGE SCALE GENOMIC DNA]</scope>
    <source>
        <strain evidence="6 7">MCCC 1A02656</strain>
    </source>
</reference>
<dbReference type="CDD" id="cd17355">
    <property type="entry name" value="MFS_YcxA_like"/>
    <property type="match status" value="1"/>
</dbReference>
<dbReference type="Proteomes" id="UP000076400">
    <property type="component" value="Unassembled WGS sequence"/>
</dbReference>
<gene>
    <name evidence="6" type="ORF">AUP43_09625</name>
</gene>
<keyword evidence="7" id="KW-1185">Reference proteome</keyword>
<accession>A0A154W2N3</accession>
<evidence type="ECO:0000256" key="1">
    <source>
        <dbReference type="ARBA" id="ARBA00022692"/>
    </source>
</evidence>
<organism evidence="6 7">
    <name type="scientific">Oceanibaculum pacificum</name>
    <dbReference type="NCBI Taxonomy" id="580166"/>
    <lineage>
        <taxon>Bacteria</taxon>
        <taxon>Pseudomonadati</taxon>
        <taxon>Pseudomonadota</taxon>
        <taxon>Alphaproteobacteria</taxon>
        <taxon>Rhodospirillales</taxon>
        <taxon>Oceanibaculaceae</taxon>
        <taxon>Oceanibaculum</taxon>
    </lineage>
</organism>
<dbReference type="PANTHER" id="PTHR11360">
    <property type="entry name" value="MONOCARBOXYLATE TRANSPORTER"/>
    <property type="match status" value="1"/>
</dbReference>
<feature type="transmembrane region" description="Helical" evidence="4">
    <location>
        <begin position="222"/>
        <end position="240"/>
    </location>
</feature>
<feature type="transmembrane region" description="Helical" evidence="4">
    <location>
        <begin position="174"/>
        <end position="193"/>
    </location>
</feature>
<keyword evidence="2 4" id="KW-1133">Transmembrane helix</keyword>
<dbReference type="Pfam" id="PF07690">
    <property type="entry name" value="MFS_1"/>
    <property type="match status" value="1"/>
</dbReference>
<feature type="transmembrane region" description="Helical" evidence="4">
    <location>
        <begin position="346"/>
        <end position="366"/>
    </location>
</feature>
<dbReference type="PANTHER" id="PTHR11360:SF290">
    <property type="entry name" value="MONOCARBOXYLATE MFS PERMEASE"/>
    <property type="match status" value="1"/>
</dbReference>
<evidence type="ECO:0000313" key="7">
    <source>
        <dbReference type="Proteomes" id="UP000076400"/>
    </source>
</evidence>
<sequence length="410" mass="43129">MLSEETERGPDSPYAWLRLLVSLLVTTIGGVGLWSVVVVLPVVEAEFGVARAEAALPYTLLMVGFAIGGVMMGRLADRFGILPPVVGGTLSIAAGYILAGQAETLWQFALAHGVLIGLFGSSATFGPMIADVSRWFVRHRGMAVSICACGSYLAGTVWPPVVQGFIENVGWRQTHMGIGLFCLVTILPLSVLLRRRPPVAQAGPQGQPAAAPKSLKGLSPNFLQGLLVIAGITCCVAMAMPQVHIVALCADLGFGSARGAQMLSLMLATGIVSRLAFGWLVDRLGSLPTLLISSGLQALSLLLFLPFDGMVSLFVVSALFGLAQGGIVPTYAMVVRDFFPPGQAGARIGLVLSATLVGMAIGGWMSGAIYDLTLSYEAAFLNGFAWNLLNVAIAFWLLLRLGRRSALLTT</sequence>
<dbReference type="Gene3D" id="1.20.1250.20">
    <property type="entry name" value="MFS general substrate transporter like domains"/>
    <property type="match status" value="1"/>
</dbReference>
<dbReference type="PROSITE" id="PS50850">
    <property type="entry name" value="MFS"/>
    <property type="match status" value="1"/>
</dbReference>
<dbReference type="AlphaFoldDB" id="A0A154W2N3"/>
<evidence type="ECO:0000256" key="4">
    <source>
        <dbReference type="SAM" id="Phobius"/>
    </source>
</evidence>
<evidence type="ECO:0000256" key="2">
    <source>
        <dbReference type="ARBA" id="ARBA00022989"/>
    </source>
</evidence>
<protein>
    <submittedName>
        <fullName evidence="6">MFS transporter</fullName>
    </submittedName>
</protein>
<evidence type="ECO:0000259" key="5">
    <source>
        <dbReference type="PROSITE" id="PS50850"/>
    </source>
</evidence>
<comment type="caution">
    <text evidence="6">The sequence shown here is derived from an EMBL/GenBank/DDBJ whole genome shotgun (WGS) entry which is preliminary data.</text>
</comment>
<feature type="domain" description="Major facilitator superfamily (MFS) profile" evidence="5">
    <location>
        <begin position="18"/>
        <end position="410"/>
    </location>
</feature>
<feature type="transmembrane region" description="Helical" evidence="4">
    <location>
        <begin position="287"/>
        <end position="307"/>
    </location>
</feature>
<dbReference type="InterPro" id="IPR020846">
    <property type="entry name" value="MFS_dom"/>
</dbReference>
<dbReference type="SUPFAM" id="SSF103473">
    <property type="entry name" value="MFS general substrate transporter"/>
    <property type="match status" value="1"/>
</dbReference>
<feature type="transmembrane region" description="Helical" evidence="4">
    <location>
        <begin position="142"/>
        <end position="162"/>
    </location>
</feature>
<feature type="transmembrane region" description="Helical" evidence="4">
    <location>
        <begin position="55"/>
        <end position="72"/>
    </location>
</feature>
<feature type="transmembrane region" description="Helical" evidence="4">
    <location>
        <begin position="260"/>
        <end position="280"/>
    </location>
</feature>
<proteinExistence type="predicted"/>
<keyword evidence="1 4" id="KW-0812">Transmembrane</keyword>
<name>A0A154W2N3_9PROT</name>